<evidence type="ECO:0000313" key="4">
    <source>
        <dbReference type="EMBL" id="MDH8678190.1"/>
    </source>
</evidence>
<keyword evidence="1" id="KW-0802">TPR repeat</keyword>
<dbReference type="InterPro" id="IPR000160">
    <property type="entry name" value="GGDEF_dom"/>
</dbReference>
<dbReference type="InterPro" id="IPR011990">
    <property type="entry name" value="TPR-like_helical_dom_sf"/>
</dbReference>
<dbReference type="InterPro" id="IPR043128">
    <property type="entry name" value="Rev_trsase/Diguanyl_cyclase"/>
</dbReference>
<dbReference type="Pfam" id="PF13181">
    <property type="entry name" value="TPR_8"/>
    <property type="match status" value="1"/>
</dbReference>
<dbReference type="SUPFAM" id="SSF48452">
    <property type="entry name" value="TPR-like"/>
    <property type="match status" value="2"/>
</dbReference>
<proteinExistence type="predicted"/>
<sequence length="656" mass="75775">MQENSLLERISALENNPKDTIKQLLEEIDFNSEVNTLYHAQTLFLLGRGYLITSRSDIAIRFLNKALDFFVKNKDPMSLFQCYSNLGIVYREEKQYDLALKALNKSYNVAFDLDDFSYTILSLVNIASVYSSLDNIHKATELLDKALEYKDKLKNNKILGDLYNNYAFTLLGACDYKSALEYLKKAYSVYEGIYGDVVRTNMLIVISNIGEAYVMLGEYENAFHYINKALHFASEQQIKYIEIDCHHNLSMIYEAQGDYKKALEHHKLYTQIKDEINEKQNHETIEALKESLEQESKKSEEEINLLKNVELKNKTNELEKTLKNLSMIGQIGQRLTSSMDIDQIYEILRSSIYKLMKADMFGLALYDKEDGMIIYKYFEEGGRSLPLKEVDVNDHVSLAAYCIQNGVDVHVKSFDEEFTNYYPNSYYAAIGNNKEKKTQCIIYSRLISEENCIGLITVQSYEPEAYTDADFEVIKALASYVAIAISNAQKKNIISEKARELEYLSFNDPLTELYNRRLFNIMTESYCLDERLLPIGLVIGDMNYLKDINDHYGHLTGDQHLIEIAKTLKKYADNNPVFRLGGDEFAIMVKNTDEDYMQSLIDKIKAECKEKFIIDNALSISLGFEIKRDKKESIEELFALAESKMYAEKKAYQRRS</sequence>
<dbReference type="SUPFAM" id="SSF55073">
    <property type="entry name" value="Nucleotide cyclase"/>
    <property type="match status" value="1"/>
</dbReference>
<dbReference type="Pfam" id="PF13424">
    <property type="entry name" value="TPR_12"/>
    <property type="match status" value="2"/>
</dbReference>
<reference evidence="4 5" key="1">
    <citation type="submission" date="2023-04" db="EMBL/GenBank/DDBJ databases">
        <title>Fusibacter bizertensis strain WBS, isolated from littoral bottom sediments of the Arctic seas - biochemical and genomic analysis.</title>
        <authorList>
            <person name="Brioukhanov A.L."/>
        </authorList>
    </citation>
    <scope>NUCLEOTIDE SEQUENCE [LARGE SCALE GENOMIC DNA]</scope>
    <source>
        <strain evidence="4 5">WBS</strain>
    </source>
</reference>
<dbReference type="NCBIfam" id="TIGR00254">
    <property type="entry name" value="GGDEF"/>
    <property type="match status" value="1"/>
</dbReference>
<dbReference type="InterPro" id="IPR003018">
    <property type="entry name" value="GAF"/>
</dbReference>
<feature type="repeat" description="TPR" evidence="1">
    <location>
        <begin position="203"/>
        <end position="236"/>
    </location>
</feature>
<dbReference type="InterPro" id="IPR029016">
    <property type="entry name" value="GAF-like_dom_sf"/>
</dbReference>
<dbReference type="SUPFAM" id="SSF55781">
    <property type="entry name" value="GAF domain-like"/>
    <property type="match status" value="1"/>
</dbReference>
<dbReference type="SMART" id="SM00267">
    <property type="entry name" value="GGDEF"/>
    <property type="match status" value="1"/>
</dbReference>
<dbReference type="CDD" id="cd01949">
    <property type="entry name" value="GGDEF"/>
    <property type="match status" value="1"/>
</dbReference>
<dbReference type="InterPro" id="IPR019734">
    <property type="entry name" value="TPR_rpt"/>
</dbReference>
<dbReference type="Gene3D" id="1.25.40.10">
    <property type="entry name" value="Tetratricopeptide repeat domain"/>
    <property type="match status" value="2"/>
</dbReference>
<dbReference type="PANTHER" id="PTHR45138:SF9">
    <property type="entry name" value="DIGUANYLATE CYCLASE DGCM-RELATED"/>
    <property type="match status" value="1"/>
</dbReference>
<dbReference type="RefSeq" id="WP_281094018.1">
    <property type="nucleotide sequence ID" value="NZ_JARYZI010000004.1"/>
</dbReference>
<dbReference type="SMART" id="SM00028">
    <property type="entry name" value="TPR"/>
    <property type="match status" value="6"/>
</dbReference>
<gene>
    <name evidence="4" type="ORF">QE109_08525</name>
</gene>
<protein>
    <submittedName>
        <fullName evidence="4">GGDEF domain-containing protein</fullName>
    </submittedName>
</protein>
<dbReference type="EMBL" id="JARYZI010000004">
    <property type="protein sequence ID" value="MDH8678190.1"/>
    <property type="molecule type" value="Genomic_DNA"/>
</dbReference>
<accession>A0ABT6NCU0</accession>
<dbReference type="Gene3D" id="3.30.70.270">
    <property type="match status" value="1"/>
</dbReference>
<name>A0ABT6NCU0_9FIRM</name>
<evidence type="ECO:0000256" key="1">
    <source>
        <dbReference type="PROSITE-ProRule" id="PRU00339"/>
    </source>
</evidence>
<evidence type="ECO:0000313" key="5">
    <source>
        <dbReference type="Proteomes" id="UP001158045"/>
    </source>
</evidence>
<dbReference type="InterPro" id="IPR050469">
    <property type="entry name" value="Diguanylate_Cyclase"/>
</dbReference>
<keyword evidence="5" id="KW-1185">Reference proteome</keyword>
<dbReference type="PANTHER" id="PTHR45138">
    <property type="entry name" value="REGULATORY COMPONENTS OF SENSORY TRANSDUCTION SYSTEM"/>
    <property type="match status" value="1"/>
</dbReference>
<dbReference type="Pfam" id="PF13185">
    <property type="entry name" value="GAF_2"/>
    <property type="match status" value="1"/>
</dbReference>
<dbReference type="Pfam" id="PF00990">
    <property type="entry name" value="GGDEF"/>
    <property type="match status" value="1"/>
</dbReference>
<evidence type="ECO:0000259" key="3">
    <source>
        <dbReference type="PROSITE" id="PS50887"/>
    </source>
</evidence>
<evidence type="ECO:0000256" key="2">
    <source>
        <dbReference type="SAM" id="Coils"/>
    </source>
</evidence>
<keyword evidence="2" id="KW-0175">Coiled coil</keyword>
<feature type="coiled-coil region" evidence="2">
    <location>
        <begin position="275"/>
        <end position="328"/>
    </location>
</feature>
<dbReference type="InterPro" id="IPR029787">
    <property type="entry name" value="Nucleotide_cyclase"/>
</dbReference>
<comment type="caution">
    <text evidence="4">The sequence shown here is derived from an EMBL/GenBank/DDBJ whole genome shotgun (WGS) entry which is preliminary data.</text>
</comment>
<organism evidence="4 5">
    <name type="scientific">Fusibacter bizertensis</name>
    <dbReference type="NCBI Taxonomy" id="1488331"/>
    <lineage>
        <taxon>Bacteria</taxon>
        <taxon>Bacillati</taxon>
        <taxon>Bacillota</taxon>
        <taxon>Clostridia</taxon>
        <taxon>Eubacteriales</taxon>
        <taxon>Eubacteriales Family XII. Incertae Sedis</taxon>
        <taxon>Fusibacter</taxon>
    </lineage>
</organism>
<dbReference type="Gene3D" id="3.30.450.40">
    <property type="match status" value="1"/>
</dbReference>
<dbReference type="PROSITE" id="PS50887">
    <property type="entry name" value="GGDEF"/>
    <property type="match status" value="1"/>
</dbReference>
<dbReference type="PROSITE" id="PS50005">
    <property type="entry name" value="TPR"/>
    <property type="match status" value="1"/>
</dbReference>
<dbReference type="Proteomes" id="UP001158045">
    <property type="component" value="Unassembled WGS sequence"/>
</dbReference>
<feature type="domain" description="GGDEF" evidence="3">
    <location>
        <begin position="533"/>
        <end position="656"/>
    </location>
</feature>